<dbReference type="Proteomes" id="UP000503464">
    <property type="component" value="Chromosome"/>
</dbReference>
<dbReference type="EMBL" id="CP054160">
    <property type="protein sequence ID" value="QKJ61472.3"/>
    <property type="molecule type" value="Genomic_DNA"/>
</dbReference>
<evidence type="ECO:0000256" key="4">
    <source>
        <dbReference type="ARBA" id="ARBA00022679"/>
    </source>
</evidence>
<dbReference type="REBASE" id="401433">
    <property type="entry name" value="M.SfoB3ORF15570P"/>
</dbReference>
<dbReference type="InterPro" id="IPR029063">
    <property type="entry name" value="SAM-dependent_MTases_sf"/>
</dbReference>
<name>A0AAE7EMR7_SERFO</name>
<evidence type="ECO:0000256" key="5">
    <source>
        <dbReference type="ARBA" id="ARBA00022691"/>
    </source>
</evidence>
<dbReference type="GO" id="GO:0009007">
    <property type="term" value="F:site-specific DNA-methyltransferase (adenine-specific) activity"/>
    <property type="evidence" value="ECO:0007669"/>
    <property type="project" value="UniProtKB-UniRule"/>
</dbReference>
<dbReference type="Pfam" id="PF02086">
    <property type="entry name" value="MethyltransfD12"/>
    <property type="match status" value="1"/>
</dbReference>
<reference evidence="9" key="1">
    <citation type="submission" date="2020-03" db="EMBL/GenBank/DDBJ databases">
        <title>Genome sequences of seven Enterobacteriaceae strains isolated from Canadian wastewater treatment facilities.</title>
        <authorList>
            <person name="Huang H."/>
            <person name="Chmara J.T."/>
            <person name="Duceppe M.-O."/>
        </authorList>
    </citation>
    <scope>NUCLEOTIDE SEQUENCE [LARGE SCALE GENOMIC DNA]</scope>
    <source>
        <strain evidence="9">Biosolid 3</strain>
    </source>
</reference>
<dbReference type="Gene3D" id="1.10.1020.10">
    <property type="entry name" value="Adenine-specific Methyltransferase, Domain 2"/>
    <property type="match status" value="1"/>
</dbReference>
<dbReference type="EC" id="2.1.1.72" evidence="2 7"/>
<proteinExistence type="inferred from homology"/>
<dbReference type="InterPro" id="IPR002052">
    <property type="entry name" value="DNA_methylase_N6_adenine_CS"/>
</dbReference>
<keyword evidence="3 7" id="KW-0489">Methyltransferase</keyword>
<dbReference type="GO" id="GO:0009307">
    <property type="term" value="P:DNA restriction-modification system"/>
    <property type="evidence" value="ECO:0007669"/>
    <property type="project" value="InterPro"/>
</dbReference>
<dbReference type="PANTHER" id="PTHR30481">
    <property type="entry name" value="DNA ADENINE METHYLASE"/>
    <property type="match status" value="1"/>
</dbReference>
<dbReference type="GO" id="GO:0032259">
    <property type="term" value="P:methylation"/>
    <property type="evidence" value="ECO:0007669"/>
    <property type="project" value="UniProtKB-KW"/>
</dbReference>
<dbReference type="Gene3D" id="3.40.50.150">
    <property type="entry name" value="Vaccinia Virus protein VP39"/>
    <property type="match status" value="1"/>
</dbReference>
<accession>A0AAE7EMR7</accession>
<evidence type="ECO:0000256" key="6">
    <source>
        <dbReference type="ARBA" id="ARBA00047942"/>
    </source>
</evidence>
<dbReference type="GO" id="GO:0006298">
    <property type="term" value="P:mismatch repair"/>
    <property type="evidence" value="ECO:0007669"/>
    <property type="project" value="TreeGrafter"/>
</dbReference>
<comment type="catalytic activity">
    <reaction evidence="6 7">
        <text>a 2'-deoxyadenosine in DNA + S-adenosyl-L-methionine = an N(6)-methyl-2'-deoxyadenosine in DNA + S-adenosyl-L-homocysteine + H(+)</text>
        <dbReference type="Rhea" id="RHEA:15197"/>
        <dbReference type="Rhea" id="RHEA-COMP:12418"/>
        <dbReference type="Rhea" id="RHEA-COMP:12419"/>
        <dbReference type="ChEBI" id="CHEBI:15378"/>
        <dbReference type="ChEBI" id="CHEBI:57856"/>
        <dbReference type="ChEBI" id="CHEBI:59789"/>
        <dbReference type="ChEBI" id="CHEBI:90615"/>
        <dbReference type="ChEBI" id="CHEBI:90616"/>
        <dbReference type="EC" id="2.1.1.72"/>
    </reaction>
</comment>
<dbReference type="AlphaFoldDB" id="A0AAE7EMR7"/>
<dbReference type="PROSITE" id="PS00092">
    <property type="entry name" value="N6_MTASE"/>
    <property type="match status" value="1"/>
</dbReference>
<evidence type="ECO:0000313" key="8">
    <source>
        <dbReference type="EMBL" id="QKJ61472.3"/>
    </source>
</evidence>
<dbReference type="RefSeq" id="WP_230326678.1">
    <property type="nucleotide sequence ID" value="NZ_CP054160.3"/>
</dbReference>
<dbReference type="PRINTS" id="PR00505">
    <property type="entry name" value="D12N6MTFRASE"/>
</dbReference>
<comment type="similarity">
    <text evidence="1 7">Belongs to the N(4)/N(6)-methyltransferase family.</text>
</comment>
<protein>
    <recommendedName>
        <fullName evidence="2 7">Site-specific DNA-methyltransferase (adenine-specific)</fullName>
        <ecNumber evidence="2 7">2.1.1.72</ecNumber>
    </recommendedName>
</protein>
<gene>
    <name evidence="8" type="ORF">G9399_15570</name>
</gene>
<organism evidence="8 9">
    <name type="scientific">Serratia fonticola</name>
    <dbReference type="NCBI Taxonomy" id="47917"/>
    <lineage>
        <taxon>Bacteria</taxon>
        <taxon>Pseudomonadati</taxon>
        <taxon>Pseudomonadota</taxon>
        <taxon>Gammaproteobacteria</taxon>
        <taxon>Enterobacterales</taxon>
        <taxon>Yersiniaceae</taxon>
        <taxon>Serratia</taxon>
    </lineage>
</organism>
<dbReference type="PIRSF" id="PIRSF000398">
    <property type="entry name" value="M_m6A_EcoRV"/>
    <property type="match status" value="1"/>
</dbReference>
<dbReference type="SUPFAM" id="SSF53335">
    <property type="entry name" value="S-adenosyl-L-methionine-dependent methyltransferases"/>
    <property type="match status" value="1"/>
</dbReference>
<sequence length="266" mass="29610">MAELVKHLPVAKRLVEPFAGSCSVMMNTDYPEYLVADINPDLINMYEAIRNCPAAFINHAALLFEKANSADEYYRRREEFRGNALSPWDRAVTFLYLNRHGYGGMCRYNKDGQYNVPYGKYKKPYFPKVEIMAFAEKSERATFVCADFRTTLAVVRPGDLIYCDPPYLPVSKTADFSSYHTGGFSASDHADLTAELLRLTVSPRVPVVISNSDTTAARTLYGRFHIESITAPRAVGNRTGGKATADELIASCAPCCDVGIGWNQTL</sequence>
<dbReference type="InterPro" id="IPR012327">
    <property type="entry name" value="MeTrfase_D12"/>
</dbReference>
<dbReference type="PANTHER" id="PTHR30481:SF3">
    <property type="entry name" value="DNA ADENINE METHYLASE"/>
    <property type="match status" value="1"/>
</dbReference>
<evidence type="ECO:0000256" key="1">
    <source>
        <dbReference type="ARBA" id="ARBA00006594"/>
    </source>
</evidence>
<dbReference type="InterPro" id="IPR023095">
    <property type="entry name" value="Ade_MeTrfase_dom_2"/>
</dbReference>
<dbReference type="GO" id="GO:1904047">
    <property type="term" value="F:S-adenosyl-L-methionine binding"/>
    <property type="evidence" value="ECO:0007669"/>
    <property type="project" value="TreeGrafter"/>
</dbReference>
<evidence type="ECO:0000256" key="2">
    <source>
        <dbReference type="ARBA" id="ARBA00011900"/>
    </source>
</evidence>
<evidence type="ECO:0000313" key="9">
    <source>
        <dbReference type="Proteomes" id="UP000503464"/>
    </source>
</evidence>
<dbReference type="NCBIfam" id="TIGR00571">
    <property type="entry name" value="dam"/>
    <property type="match status" value="1"/>
</dbReference>
<dbReference type="InterPro" id="IPR012263">
    <property type="entry name" value="M_m6A_EcoRV"/>
</dbReference>
<keyword evidence="5 7" id="KW-0949">S-adenosyl-L-methionine</keyword>
<keyword evidence="4 7" id="KW-0808">Transferase</keyword>
<dbReference type="GO" id="GO:0043565">
    <property type="term" value="F:sequence-specific DNA binding"/>
    <property type="evidence" value="ECO:0007669"/>
    <property type="project" value="TreeGrafter"/>
</dbReference>
<evidence type="ECO:0000256" key="7">
    <source>
        <dbReference type="RuleBase" id="RU361257"/>
    </source>
</evidence>
<evidence type="ECO:0000256" key="3">
    <source>
        <dbReference type="ARBA" id="ARBA00022603"/>
    </source>
</evidence>